<proteinExistence type="inferred from homology"/>
<feature type="binding site" evidence="10">
    <location>
        <position position="62"/>
    </location>
    <ligand>
        <name>Zn(2+)</name>
        <dbReference type="ChEBI" id="CHEBI:29105"/>
    </ligand>
</feature>
<comment type="similarity">
    <text evidence="8">Belongs to the snail C2H2-type zinc-finger protein family.</text>
</comment>
<accession>A0ABD0ST62</accession>
<feature type="domain" description="C2H2-type" evidence="12">
    <location>
        <begin position="827"/>
        <end position="846"/>
    </location>
</feature>
<dbReference type="PROSITE" id="PS50157">
    <property type="entry name" value="ZINC_FINGER_C2H2_2"/>
    <property type="match status" value="6"/>
</dbReference>
<evidence type="ECO:0000256" key="6">
    <source>
        <dbReference type="ARBA" id="ARBA00023125"/>
    </source>
</evidence>
<evidence type="ECO:0000256" key="3">
    <source>
        <dbReference type="ARBA" id="ARBA00022737"/>
    </source>
</evidence>
<dbReference type="InterPro" id="IPR013087">
    <property type="entry name" value="Znf_C2H2_type"/>
</dbReference>
<dbReference type="PROSITE" id="PS51915">
    <property type="entry name" value="ZAD"/>
    <property type="match status" value="1"/>
</dbReference>
<evidence type="ECO:0000256" key="9">
    <source>
        <dbReference type="PROSITE-ProRule" id="PRU00042"/>
    </source>
</evidence>
<comment type="subcellular location">
    <subcellularLocation>
        <location evidence="1">Nucleus</location>
    </subcellularLocation>
</comment>
<dbReference type="InterPro" id="IPR036236">
    <property type="entry name" value="Znf_C2H2_sf"/>
</dbReference>
<protein>
    <submittedName>
        <fullName evidence="14">Uncharacterized protein</fullName>
    </submittedName>
</protein>
<evidence type="ECO:0000256" key="1">
    <source>
        <dbReference type="ARBA" id="ARBA00004123"/>
    </source>
</evidence>
<dbReference type="Gene3D" id="3.30.160.60">
    <property type="entry name" value="Classic Zinc Finger"/>
    <property type="match status" value="5"/>
</dbReference>
<gene>
    <name evidence="14" type="ORF">ABMA28_003830</name>
</gene>
<evidence type="ECO:0000256" key="7">
    <source>
        <dbReference type="ARBA" id="ARBA00023242"/>
    </source>
</evidence>
<keyword evidence="7" id="KW-0539">Nucleus</keyword>
<evidence type="ECO:0000256" key="4">
    <source>
        <dbReference type="ARBA" id="ARBA00022771"/>
    </source>
</evidence>
<dbReference type="GO" id="GO:0008270">
    <property type="term" value="F:zinc ion binding"/>
    <property type="evidence" value="ECO:0007669"/>
    <property type="project" value="UniProtKB-UniRule"/>
</dbReference>
<evidence type="ECO:0000256" key="8">
    <source>
        <dbReference type="ARBA" id="ARBA00037948"/>
    </source>
</evidence>
<dbReference type="GO" id="GO:0005634">
    <property type="term" value="C:nucleus"/>
    <property type="evidence" value="ECO:0007669"/>
    <property type="project" value="UniProtKB-SubCell"/>
</dbReference>
<evidence type="ECO:0000256" key="5">
    <source>
        <dbReference type="ARBA" id="ARBA00022833"/>
    </source>
</evidence>
<feature type="binding site" evidence="10">
    <location>
        <position position="16"/>
    </location>
    <ligand>
        <name>Zn(2+)</name>
        <dbReference type="ChEBI" id="CHEBI:29105"/>
    </ligand>
</feature>
<dbReference type="EMBL" id="JBEDNZ010000015">
    <property type="protein sequence ID" value="KAL0828931.1"/>
    <property type="molecule type" value="Genomic_DNA"/>
</dbReference>
<keyword evidence="3" id="KW-0677">Repeat</keyword>
<dbReference type="FunFam" id="3.30.160.60:FF:000446">
    <property type="entry name" value="Zinc finger protein"/>
    <property type="match status" value="1"/>
</dbReference>
<evidence type="ECO:0000259" key="12">
    <source>
        <dbReference type="PROSITE" id="PS50157"/>
    </source>
</evidence>
<evidence type="ECO:0000313" key="14">
    <source>
        <dbReference type="EMBL" id="KAL0828931.1"/>
    </source>
</evidence>
<feature type="domain" description="ZAD" evidence="13">
    <location>
        <begin position="14"/>
        <end position="86"/>
    </location>
</feature>
<comment type="caution">
    <text evidence="14">The sequence shown here is derived from an EMBL/GenBank/DDBJ whole genome shotgun (WGS) entry which is preliminary data.</text>
</comment>
<evidence type="ECO:0000256" key="10">
    <source>
        <dbReference type="PROSITE-ProRule" id="PRU01263"/>
    </source>
</evidence>
<keyword evidence="2 10" id="KW-0479">Metal-binding</keyword>
<dbReference type="InterPro" id="IPR012934">
    <property type="entry name" value="Znf_AD"/>
</dbReference>
<feature type="domain" description="C2H2-type" evidence="12">
    <location>
        <begin position="785"/>
        <end position="812"/>
    </location>
</feature>
<sequence>MNLDKISQDHQLEGFCRGCLIKYDNPTDLLQYTEKNRRLFVYSTGLQVKRNDTFTFQLCKDCYVNMKLSCKFKKQCRTSDKRFKSFLRLKDISDIDLYTFLKNSDDTLKFPLLSGCSTPANQRNKDDDNESTCTSIQNFMTDILQGTEMPDTEARIIKEVIEEEADVLEDSLDSHWLQDDVSIDTDFRLDFSFSPFSTSRSVNNDHCYTPSKQIESGHNTRNNHVKKVLEQLPTLTENGYDDHPIDNNHAKEVLQQLPTIPENYEDSPKDISINGINEALRDICGKTQIDIEEDYMQDNLIEEHLYNANEEIQVFETDPNMPELGDETDNNFPVQNEIHMAVKNIDMNFETGPVVNKKNFYVQNDFTIELEVESFVKQQADHTVLDNDKTEQKNTECSIDKKLKQALENNNKVIQLDDLLESPAGDLHEATAVSIPTFEECPIAIEAQIPKINDFPETVEESSTKIVDFTKAVGASTPTYTDCNKPVVFISTPRVCHSAGVGASTPVINNILFGEKLEINDDDNRSSSDHNIGQCIEKFENVEGDIDILEVFFKDEVKKNDQNENTEPGVTELNGEKALDSKDEDNSKYYDIEKYICKICNKKCVNERAIKCHIFKIHKIKLLKKYTDVKTNLCPYCSLVVKGRGNFHNHLRTHEKTQKEYKCEVCTLTFSAEWKLRQHAKAHNISLHLDTEKKEEKKKFMCSTCGASFALSCNLSAHARRHAAPALACAHCGMAFHRKYDLQRHERTHTGDRPHICPVPECRRSFTQKYGLVLHMTKHTAEKPYECDYCSSKFAKKWSLVQHIHKSSACKTKREGVVRKEKRIKKYKCYFCNRQYSQKGHLIKHQEKSAPCIKRKEDMVNLNRSTLKVQMPFLYPDRNTELAPTPMLNTG</sequence>
<dbReference type="PANTHER" id="PTHR24388">
    <property type="entry name" value="ZINC FINGER PROTEIN"/>
    <property type="match status" value="1"/>
</dbReference>
<evidence type="ECO:0000256" key="11">
    <source>
        <dbReference type="SAM" id="MobiDB-lite"/>
    </source>
</evidence>
<dbReference type="Pfam" id="PF00096">
    <property type="entry name" value="zf-C2H2"/>
    <property type="match status" value="2"/>
</dbReference>
<dbReference type="SMART" id="SM00355">
    <property type="entry name" value="ZnF_C2H2"/>
    <property type="match status" value="8"/>
</dbReference>
<dbReference type="PANTHER" id="PTHR24388:SF54">
    <property type="entry name" value="PROTEIN ESCARGOT"/>
    <property type="match status" value="1"/>
</dbReference>
<dbReference type="Proteomes" id="UP001549921">
    <property type="component" value="Unassembled WGS sequence"/>
</dbReference>
<feature type="binding site" evidence="10">
    <location>
        <position position="59"/>
    </location>
    <ligand>
        <name>Zn(2+)</name>
        <dbReference type="ChEBI" id="CHEBI:29105"/>
    </ligand>
</feature>
<dbReference type="SUPFAM" id="SSF57667">
    <property type="entry name" value="beta-beta-alpha zinc fingers"/>
    <property type="match status" value="3"/>
</dbReference>
<feature type="domain" description="C2H2-type" evidence="12">
    <location>
        <begin position="661"/>
        <end position="683"/>
    </location>
</feature>
<dbReference type="GO" id="GO:0003677">
    <property type="term" value="F:DNA binding"/>
    <property type="evidence" value="ECO:0007669"/>
    <property type="project" value="UniProtKB-KW"/>
</dbReference>
<organism evidence="14 15">
    <name type="scientific">Loxostege sticticalis</name>
    <name type="common">Beet webworm moth</name>
    <dbReference type="NCBI Taxonomy" id="481309"/>
    <lineage>
        <taxon>Eukaryota</taxon>
        <taxon>Metazoa</taxon>
        <taxon>Ecdysozoa</taxon>
        <taxon>Arthropoda</taxon>
        <taxon>Hexapoda</taxon>
        <taxon>Insecta</taxon>
        <taxon>Pterygota</taxon>
        <taxon>Neoptera</taxon>
        <taxon>Endopterygota</taxon>
        <taxon>Lepidoptera</taxon>
        <taxon>Glossata</taxon>
        <taxon>Ditrysia</taxon>
        <taxon>Pyraloidea</taxon>
        <taxon>Crambidae</taxon>
        <taxon>Pyraustinae</taxon>
        <taxon>Loxostege</taxon>
    </lineage>
</organism>
<dbReference type="PROSITE" id="PS00028">
    <property type="entry name" value="ZINC_FINGER_C2H2_1"/>
    <property type="match status" value="4"/>
</dbReference>
<keyword evidence="4 9" id="KW-0863">Zinc-finger</keyword>
<keyword evidence="5 10" id="KW-0862">Zinc</keyword>
<feature type="region of interest" description="Disordered" evidence="11">
    <location>
        <begin position="561"/>
        <end position="582"/>
    </location>
</feature>
<feature type="domain" description="C2H2-type" evidence="12">
    <location>
        <begin position="700"/>
        <end position="727"/>
    </location>
</feature>
<reference evidence="14 15" key="1">
    <citation type="submission" date="2024-06" db="EMBL/GenBank/DDBJ databases">
        <title>A chromosome-level genome assembly of beet webworm, Loxostege sticticalis.</title>
        <authorList>
            <person name="Zhang Y."/>
        </authorList>
    </citation>
    <scope>NUCLEOTIDE SEQUENCE [LARGE SCALE GENOMIC DNA]</scope>
    <source>
        <strain evidence="14">AQ028</strain>
        <tissue evidence="14">Male pupae</tissue>
    </source>
</reference>
<evidence type="ECO:0000313" key="15">
    <source>
        <dbReference type="Proteomes" id="UP001549921"/>
    </source>
</evidence>
<dbReference type="InterPro" id="IPR050527">
    <property type="entry name" value="Snail/Krueppel_Znf"/>
</dbReference>
<evidence type="ECO:0000256" key="2">
    <source>
        <dbReference type="ARBA" id="ARBA00022723"/>
    </source>
</evidence>
<evidence type="ECO:0000259" key="13">
    <source>
        <dbReference type="PROSITE" id="PS51915"/>
    </source>
</evidence>
<feature type="domain" description="C2H2-type" evidence="12">
    <location>
        <begin position="755"/>
        <end position="784"/>
    </location>
</feature>
<keyword evidence="6" id="KW-0238">DNA-binding</keyword>
<feature type="domain" description="C2H2-type" evidence="12">
    <location>
        <begin position="727"/>
        <end position="754"/>
    </location>
</feature>
<feature type="binding site" evidence="10">
    <location>
        <position position="19"/>
    </location>
    <ligand>
        <name>Zn(2+)</name>
        <dbReference type="ChEBI" id="CHEBI:29105"/>
    </ligand>
</feature>
<dbReference type="AlphaFoldDB" id="A0ABD0ST62"/>
<name>A0ABD0ST62_LOXSC</name>